<evidence type="ECO:0008006" key="3">
    <source>
        <dbReference type="Google" id="ProtNLM"/>
    </source>
</evidence>
<dbReference type="OrthoDB" id="2286689at2759"/>
<protein>
    <recommendedName>
        <fullName evidence="3">Reverse transcriptase domain-containing protein</fullName>
    </recommendedName>
</protein>
<name>A0A1C7N720_9FUNG</name>
<accession>A0A1C7N720</accession>
<comment type="caution">
    <text evidence="1">The sequence shown here is derived from an EMBL/GenBank/DDBJ whole genome shotgun (WGS) entry which is preliminary data.</text>
</comment>
<reference evidence="1 2" key="1">
    <citation type="submission" date="2016-03" db="EMBL/GenBank/DDBJ databases">
        <title>Choanephora cucurbitarum.</title>
        <authorList>
            <person name="Min B."/>
            <person name="Park H."/>
            <person name="Park J.-H."/>
            <person name="Shin H.-D."/>
            <person name="Choi I.-G."/>
        </authorList>
    </citation>
    <scope>NUCLEOTIDE SEQUENCE [LARGE SCALE GENOMIC DNA]</scope>
    <source>
        <strain evidence="1 2">KUS-F28377</strain>
    </source>
</reference>
<dbReference type="EMBL" id="LUGH01000461">
    <property type="protein sequence ID" value="OBZ84861.1"/>
    <property type="molecule type" value="Genomic_DNA"/>
</dbReference>
<dbReference type="InParanoid" id="A0A1C7N720"/>
<dbReference type="Proteomes" id="UP000093000">
    <property type="component" value="Unassembled WGS sequence"/>
</dbReference>
<organism evidence="1 2">
    <name type="scientific">Choanephora cucurbitarum</name>
    <dbReference type="NCBI Taxonomy" id="101091"/>
    <lineage>
        <taxon>Eukaryota</taxon>
        <taxon>Fungi</taxon>
        <taxon>Fungi incertae sedis</taxon>
        <taxon>Mucoromycota</taxon>
        <taxon>Mucoromycotina</taxon>
        <taxon>Mucoromycetes</taxon>
        <taxon>Mucorales</taxon>
        <taxon>Mucorineae</taxon>
        <taxon>Choanephoraceae</taxon>
        <taxon>Choanephoroideae</taxon>
        <taxon>Choanephora</taxon>
    </lineage>
</organism>
<gene>
    <name evidence="1" type="ORF">A0J61_07084</name>
</gene>
<dbReference type="AlphaFoldDB" id="A0A1C7N720"/>
<evidence type="ECO:0000313" key="1">
    <source>
        <dbReference type="EMBL" id="OBZ84861.1"/>
    </source>
</evidence>
<sequence length="300" mass="33252">MLPYPKGVVRNPHSTIPREFFQVATWAQRLQSFQHSPFEVDTVHSNTVFVESKDRFSVAVDLGPSTGLDFQTESLNNILRDQFPSNIGLRERRVGRQRFVEINFLSADERDQALLKPLVIQDQPLQVSRTLDSNANVVRIGIAEIPHEQEAILKPKLIDLLSQYGDIFGIGLRYIEDVSNPFLGEGSSPPILFSLVLEPFLLSVLPDAAITRYVCQSNSTSCSIPVVIPTPVKLLAYADDVVIFINSVAKFTGVQAMLIDYNAASNSLINYNKSVAFPSQGSLPSISAIRHLVMNEAGLR</sequence>
<keyword evidence="2" id="KW-1185">Reference proteome</keyword>
<dbReference type="STRING" id="101091.A0A1C7N720"/>
<proteinExistence type="predicted"/>
<evidence type="ECO:0000313" key="2">
    <source>
        <dbReference type="Proteomes" id="UP000093000"/>
    </source>
</evidence>